<feature type="non-terminal residue" evidence="2">
    <location>
        <position position="1"/>
    </location>
</feature>
<accession>A0AAN5C7K3</accession>
<organism evidence="2 3">
    <name type="scientific">Pristionchus mayeri</name>
    <dbReference type="NCBI Taxonomy" id="1317129"/>
    <lineage>
        <taxon>Eukaryota</taxon>
        <taxon>Metazoa</taxon>
        <taxon>Ecdysozoa</taxon>
        <taxon>Nematoda</taxon>
        <taxon>Chromadorea</taxon>
        <taxon>Rhabditida</taxon>
        <taxon>Rhabditina</taxon>
        <taxon>Diplogasteromorpha</taxon>
        <taxon>Diplogasteroidea</taxon>
        <taxon>Neodiplogasteridae</taxon>
        <taxon>Pristionchus</taxon>
    </lineage>
</organism>
<name>A0AAN5C7K3_9BILA</name>
<feature type="region of interest" description="Disordered" evidence="1">
    <location>
        <begin position="36"/>
        <end position="80"/>
    </location>
</feature>
<dbReference type="Proteomes" id="UP001328107">
    <property type="component" value="Unassembled WGS sequence"/>
</dbReference>
<comment type="caution">
    <text evidence="2">The sequence shown here is derived from an EMBL/GenBank/DDBJ whole genome shotgun (WGS) entry which is preliminary data.</text>
</comment>
<dbReference type="EMBL" id="BTRK01000001">
    <property type="protein sequence ID" value="GMR32852.1"/>
    <property type="molecule type" value="Genomic_DNA"/>
</dbReference>
<protein>
    <submittedName>
        <fullName evidence="2">Uncharacterized protein</fullName>
    </submittedName>
</protein>
<feature type="compositionally biased region" description="Basic residues" evidence="1">
    <location>
        <begin position="36"/>
        <end position="47"/>
    </location>
</feature>
<gene>
    <name evidence="2" type="ORF">PMAYCL1PPCAC_03047</name>
</gene>
<keyword evidence="3" id="KW-1185">Reference proteome</keyword>
<feature type="compositionally biased region" description="Polar residues" evidence="1">
    <location>
        <begin position="49"/>
        <end position="58"/>
    </location>
</feature>
<dbReference type="AlphaFoldDB" id="A0AAN5C7K3"/>
<evidence type="ECO:0000313" key="2">
    <source>
        <dbReference type="EMBL" id="GMR32852.1"/>
    </source>
</evidence>
<evidence type="ECO:0000313" key="3">
    <source>
        <dbReference type="Proteomes" id="UP001328107"/>
    </source>
</evidence>
<sequence>STFWTQLPIEENPKVRCALLSLGFRLVTTTPFHYKYTRSHERRRRHSISAGSDGSQGSLDEGARRRPHAAPRHSTVQYQR</sequence>
<evidence type="ECO:0000256" key="1">
    <source>
        <dbReference type="SAM" id="MobiDB-lite"/>
    </source>
</evidence>
<reference evidence="3" key="1">
    <citation type="submission" date="2022-10" db="EMBL/GenBank/DDBJ databases">
        <title>Genome assembly of Pristionchus species.</title>
        <authorList>
            <person name="Yoshida K."/>
            <person name="Sommer R.J."/>
        </authorList>
    </citation>
    <scope>NUCLEOTIDE SEQUENCE [LARGE SCALE GENOMIC DNA]</scope>
    <source>
        <strain evidence="3">RS5460</strain>
    </source>
</reference>
<proteinExistence type="predicted"/>